<evidence type="ECO:0000256" key="1">
    <source>
        <dbReference type="ARBA" id="ARBA00023015"/>
    </source>
</evidence>
<keyword evidence="8" id="KW-1185">Reference proteome</keyword>
<feature type="domain" description="HTH tetR-type" evidence="6">
    <location>
        <begin position="16"/>
        <end position="75"/>
    </location>
</feature>
<dbReference type="PANTHER" id="PTHR30055">
    <property type="entry name" value="HTH-TYPE TRANSCRIPTIONAL REGULATOR RUTR"/>
    <property type="match status" value="1"/>
</dbReference>
<evidence type="ECO:0000256" key="2">
    <source>
        <dbReference type="ARBA" id="ARBA00023125"/>
    </source>
</evidence>
<dbReference type="InterPro" id="IPR050109">
    <property type="entry name" value="HTH-type_TetR-like_transc_reg"/>
</dbReference>
<dbReference type="RefSeq" id="WP_267565347.1">
    <property type="nucleotide sequence ID" value="NZ_JAPNTZ010000008.1"/>
</dbReference>
<protein>
    <submittedName>
        <fullName evidence="7">TetR/AcrR family transcriptional regulator</fullName>
    </submittedName>
</protein>
<evidence type="ECO:0000256" key="5">
    <source>
        <dbReference type="SAM" id="MobiDB-lite"/>
    </source>
</evidence>
<comment type="caution">
    <text evidence="7">The sequence shown here is derived from an EMBL/GenBank/DDBJ whole genome shotgun (WGS) entry which is preliminary data.</text>
</comment>
<evidence type="ECO:0000259" key="6">
    <source>
        <dbReference type="PROSITE" id="PS50977"/>
    </source>
</evidence>
<dbReference type="InterPro" id="IPR009057">
    <property type="entry name" value="Homeodomain-like_sf"/>
</dbReference>
<evidence type="ECO:0000256" key="3">
    <source>
        <dbReference type="ARBA" id="ARBA00023163"/>
    </source>
</evidence>
<gene>
    <name evidence="7" type="ORF">OWR29_23520</name>
</gene>
<dbReference type="PANTHER" id="PTHR30055:SF234">
    <property type="entry name" value="HTH-TYPE TRANSCRIPTIONAL REGULATOR BETI"/>
    <property type="match status" value="1"/>
</dbReference>
<dbReference type="InterPro" id="IPR001647">
    <property type="entry name" value="HTH_TetR"/>
</dbReference>
<proteinExistence type="predicted"/>
<name>A0ABT4B3A3_9ACTN</name>
<organism evidence="7 8">
    <name type="scientific">Paractinoplanes pyxinae</name>
    <dbReference type="NCBI Taxonomy" id="2997416"/>
    <lineage>
        <taxon>Bacteria</taxon>
        <taxon>Bacillati</taxon>
        <taxon>Actinomycetota</taxon>
        <taxon>Actinomycetes</taxon>
        <taxon>Micromonosporales</taxon>
        <taxon>Micromonosporaceae</taxon>
        <taxon>Paractinoplanes</taxon>
    </lineage>
</organism>
<dbReference type="Proteomes" id="UP001151002">
    <property type="component" value="Unassembled WGS sequence"/>
</dbReference>
<dbReference type="Pfam" id="PF00440">
    <property type="entry name" value="TetR_N"/>
    <property type="match status" value="1"/>
</dbReference>
<dbReference type="Gene3D" id="1.10.357.10">
    <property type="entry name" value="Tetracycline Repressor, domain 2"/>
    <property type="match status" value="1"/>
</dbReference>
<dbReference type="EMBL" id="JAPNTZ010000008">
    <property type="protein sequence ID" value="MCY1140977.1"/>
    <property type="molecule type" value="Genomic_DNA"/>
</dbReference>
<reference evidence="7" key="1">
    <citation type="submission" date="2022-11" db="EMBL/GenBank/DDBJ databases">
        <authorList>
            <person name="Somphong A."/>
            <person name="Phongsopitanun W."/>
        </authorList>
    </citation>
    <scope>NUCLEOTIDE SEQUENCE</scope>
    <source>
        <strain evidence="7">Pm04-4</strain>
    </source>
</reference>
<feature type="region of interest" description="Disordered" evidence="5">
    <location>
        <begin position="118"/>
        <end position="139"/>
    </location>
</feature>
<dbReference type="PRINTS" id="PR00455">
    <property type="entry name" value="HTHTETR"/>
</dbReference>
<feature type="DNA-binding region" description="H-T-H motif" evidence="4">
    <location>
        <begin position="38"/>
        <end position="57"/>
    </location>
</feature>
<keyword evidence="2 4" id="KW-0238">DNA-binding</keyword>
<dbReference type="PROSITE" id="PS50977">
    <property type="entry name" value="HTH_TETR_2"/>
    <property type="match status" value="1"/>
</dbReference>
<evidence type="ECO:0000313" key="8">
    <source>
        <dbReference type="Proteomes" id="UP001151002"/>
    </source>
</evidence>
<dbReference type="SUPFAM" id="SSF46689">
    <property type="entry name" value="Homeodomain-like"/>
    <property type="match status" value="1"/>
</dbReference>
<accession>A0ABT4B3A3</accession>
<evidence type="ECO:0000313" key="7">
    <source>
        <dbReference type="EMBL" id="MCY1140977.1"/>
    </source>
</evidence>
<keyword evidence="1" id="KW-0805">Transcription regulation</keyword>
<keyword evidence="3" id="KW-0804">Transcription</keyword>
<sequence>MTTPTERRRAPGMTADQRRETIVRAALPLVAELGAAVTTAKIARAAGIGEATIFRVFEDKNAVLEACIAAALDPAQTLSELQSISLDQPLAARLTEAVEALDAYLNRMGAVIGALSATGTRRPAHDSPQARGMSAGRETSQAATRQAVLELFEPDRDHLRLTPEAATDTFLSLFFGRSRFPTATVPTADLVEVFLHGALSE</sequence>
<evidence type="ECO:0000256" key="4">
    <source>
        <dbReference type="PROSITE-ProRule" id="PRU00335"/>
    </source>
</evidence>